<evidence type="ECO:0000313" key="2">
    <source>
        <dbReference type="EMBL" id="MDH6217681.1"/>
    </source>
</evidence>
<keyword evidence="3" id="KW-1185">Reference proteome</keyword>
<feature type="region of interest" description="Disordered" evidence="1">
    <location>
        <begin position="1"/>
        <end position="89"/>
    </location>
</feature>
<dbReference type="Proteomes" id="UP001160499">
    <property type="component" value="Unassembled WGS sequence"/>
</dbReference>
<evidence type="ECO:0000313" key="3">
    <source>
        <dbReference type="Proteomes" id="UP001160499"/>
    </source>
</evidence>
<sequence length="180" mass="19214">MPTGDEEKRMGGTLTVFFWDISGQGTRHVQQETPDGGRSDDGPHGRARRMRKRKRAERQPMEDSTASGGSSGQRDEGHDDDQGTAPDTALALGTDLAAMWATARGDVRLMIALAGRDPDATAERARITRAEYLRLPALGVPRGPRGTDQLITGAGDPSSWRADPSYAQACDAVAAVVEVA</sequence>
<proteinExistence type="predicted"/>
<name>A0ABT6LMZ7_9ACTN</name>
<gene>
    <name evidence="2" type="ORF">M2283_005009</name>
</gene>
<feature type="compositionally biased region" description="Polar residues" evidence="1">
    <location>
        <begin position="23"/>
        <end position="33"/>
    </location>
</feature>
<reference evidence="2 3" key="1">
    <citation type="submission" date="2023-04" db="EMBL/GenBank/DDBJ databases">
        <title>Forest soil microbial communities from Buena Vista Peninsula, Colon Province, Panama.</title>
        <authorList>
            <person name="Bouskill N."/>
        </authorList>
    </citation>
    <scope>NUCLEOTIDE SEQUENCE [LARGE SCALE GENOMIC DNA]</scope>
    <source>
        <strain evidence="2 3">GGS1</strain>
    </source>
</reference>
<protein>
    <submittedName>
        <fullName evidence="2">Uncharacterized protein</fullName>
    </submittedName>
</protein>
<feature type="compositionally biased region" description="Basic residues" evidence="1">
    <location>
        <begin position="45"/>
        <end position="56"/>
    </location>
</feature>
<comment type="caution">
    <text evidence="2">The sequence shown here is derived from an EMBL/GenBank/DDBJ whole genome shotgun (WGS) entry which is preliminary data.</text>
</comment>
<feature type="compositionally biased region" description="Basic and acidic residues" evidence="1">
    <location>
        <begin position="1"/>
        <end position="10"/>
    </location>
</feature>
<feature type="compositionally biased region" description="Basic and acidic residues" evidence="1">
    <location>
        <begin position="35"/>
        <end position="44"/>
    </location>
</feature>
<organism evidence="2 3">
    <name type="scientific">Streptomyces pseudovenezuelae</name>
    <dbReference type="NCBI Taxonomy" id="67350"/>
    <lineage>
        <taxon>Bacteria</taxon>
        <taxon>Bacillati</taxon>
        <taxon>Actinomycetota</taxon>
        <taxon>Actinomycetes</taxon>
        <taxon>Kitasatosporales</taxon>
        <taxon>Streptomycetaceae</taxon>
        <taxon>Streptomyces</taxon>
        <taxon>Streptomyces aurantiacus group</taxon>
    </lineage>
</organism>
<evidence type="ECO:0000256" key="1">
    <source>
        <dbReference type="SAM" id="MobiDB-lite"/>
    </source>
</evidence>
<dbReference type="EMBL" id="JARXVH010000007">
    <property type="protein sequence ID" value="MDH6217681.1"/>
    <property type="molecule type" value="Genomic_DNA"/>
</dbReference>
<accession>A0ABT6LMZ7</accession>